<feature type="compositionally biased region" description="Low complexity" evidence="1">
    <location>
        <begin position="159"/>
        <end position="171"/>
    </location>
</feature>
<accession>A0AA35P9B8</accession>
<evidence type="ECO:0000313" key="2">
    <source>
        <dbReference type="EMBL" id="CAI5780446.1"/>
    </source>
</evidence>
<evidence type="ECO:0000256" key="1">
    <source>
        <dbReference type="SAM" id="MobiDB-lite"/>
    </source>
</evidence>
<organism evidence="2 3">
    <name type="scientific">Podarcis lilfordi</name>
    <name type="common">Lilford's wall lizard</name>
    <dbReference type="NCBI Taxonomy" id="74358"/>
    <lineage>
        <taxon>Eukaryota</taxon>
        <taxon>Metazoa</taxon>
        <taxon>Chordata</taxon>
        <taxon>Craniata</taxon>
        <taxon>Vertebrata</taxon>
        <taxon>Euteleostomi</taxon>
        <taxon>Lepidosauria</taxon>
        <taxon>Squamata</taxon>
        <taxon>Bifurcata</taxon>
        <taxon>Unidentata</taxon>
        <taxon>Episquamata</taxon>
        <taxon>Laterata</taxon>
        <taxon>Lacertibaenia</taxon>
        <taxon>Lacertidae</taxon>
        <taxon>Podarcis</taxon>
    </lineage>
</organism>
<reference evidence="2" key="1">
    <citation type="submission" date="2022-12" db="EMBL/GenBank/DDBJ databases">
        <authorList>
            <person name="Alioto T."/>
            <person name="Alioto T."/>
            <person name="Gomez Garrido J."/>
        </authorList>
    </citation>
    <scope>NUCLEOTIDE SEQUENCE</scope>
</reference>
<feature type="region of interest" description="Disordered" evidence="1">
    <location>
        <begin position="1"/>
        <end position="179"/>
    </location>
</feature>
<name>A0AA35P9B8_9SAUR</name>
<dbReference type="EMBL" id="OX395132">
    <property type="protein sequence ID" value="CAI5780446.1"/>
    <property type="molecule type" value="Genomic_DNA"/>
</dbReference>
<feature type="compositionally biased region" description="Low complexity" evidence="1">
    <location>
        <begin position="392"/>
        <end position="405"/>
    </location>
</feature>
<feature type="compositionally biased region" description="Basic residues" evidence="1">
    <location>
        <begin position="225"/>
        <end position="235"/>
    </location>
</feature>
<proteinExistence type="predicted"/>
<feature type="region of interest" description="Disordered" evidence="1">
    <location>
        <begin position="340"/>
        <end position="424"/>
    </location>
</feature>
<feature type="compositionally biased region" description="Basic and acidic residues" evidence="1">
    <location>
        <begin position="130"/>
        <end position="141"/>
    </location>
</feature>
<protein>
    <submittedName>
        <fullName evidence="2">Uncharacterized protein</fullName>
    </submittedName>
</protein>
<dbReference type="Proteomes" id="UP001178461">
    <property type="component" value="Chromosome 7"/>
</dbReference>
<feature type="compositionally biased region" description="Low complexity" evidence="1">
    <location>
        <begin position="237"/>
        <end position="249"/>
    </location>
</feature>
<feature type="compositionally biased region" description="Basic residues" evidence="1">
    <location>
        <begin position="142"/>
        <end position="154"/>
    </location>
</feature>
<gene>
    <name evidence="2" type="ORF">PODLI_1B031528</name>
</gene>
<dbReference type="AlphaFoldDB" id="A0AA35P9B8"/>
<feature type="compositionally biased region" description="Low complexity" evidence="1">
    <location>
        <begin position="203"/>
        <end position="214"/>
    </location>
</feature>
<feature type="compositionally biased region" description="Pro residues" evidence="1">
    <location>
        <begin position="343"/>
        <end position="354"/>
    </location>
</feature>
<sequence length="424" mass="44595">MASDQKVWKQTANYQTGKGEVPPPHGRKATATDLRPAWRRLLQEPRRRRRQHLPGRQAGRQGEREGGDGEGGRGPEDLRRPAGSPRRERPAFPRRKLFRGTFLPPPRIRGRSQREEEEGALDSCTYPKPSEPEPKQEQREPGKRRKRSSRRRRSGQSGCARCARAAARPPAGFQVPIRSARRPGEVAGFLGTCPEVAPPRPPGASAGGAAQPDACKAEQVGGAGKWRKAGGRGRRQPSIARSLARSLSAGAASRPSHLYSLARRAPARADDHIAKGGRLLLLLLLLPPPLSPLSGAGGKTRTGLQAQRPGSWPLCCASPPSSALPPGRALAGLVPGASMAGFPLPPRSPKPGSTPPETLASAPGSPPLSARRGRVAGAAPPGPARSCPLLTGSPWAARARSSPAPSGAPLPPPARGGQAGKHVV</sequence>
<feature type="region of interest" description="Disordered" evidence="1">
    <location>
        <begin position="191"/>
        <end position="249"/>
    </location>
</feature>
<feature type="compositionally biased region" description="Basic and acidic residues" evidence="1">
    <location>
        <begin position="61"/>
        <end position="91"/>
    </location>
</feature>
<keyword evidence="3" id="KW-1185">Reference proteome</keyword>
<evidence type="ECO:0000313" key="3">
    <source>
        <dbReference type="Proteomes" id="UP001178461"/>
    </source>
</evidence>